<feature type="compositionally biased region" description="Polar residues" evidence="1">
    <location>
        <begin position="477"/>
        <end position="488"/>
    </location>
</feature>
<dbReference type="eggNOG" id="ENOG502SM9E">
    <property type="taxonomic scope" value="Eukaryota"/>
</dbReference>
<keyword evidence="2" id="KW-0812">Transmembrane</keyword>
<feature type="transmembrane region" description="Helical" evidence="2">
    <location>
        <begin position="204"/>
        <end position="223"/>
    </location>
</feature>
<feature type="transmembrane region" description="Helical" evidence="2">
    <location>
        <begin position="79"/>
        <end position="101"/>
    </location>
</feature>
<dbReference type="RefSeq" id="XP_007830612.1">
    <property type="nucleotide sequence ID" value="XM_007832421.1"/>
</dbReference>
<evidence type="ECO:0000256" key="1">
    <source>
        <dbReference type="SAM" id="MobiDB-lite"/>
    </source>
</evidence>
<sequence length="590" mass="66324">MAKAIVFTTLGWVYIILDIAWALLLAAGLAFLYRHRRLPFLQIRKLPLVFTAVLILHCYGAVCMLCLTVGQLVPCDAQFWIMSIYLPFGMALLQAANSQFLHVASQQKRFAQFSDLEDHDLSEKSRPIDPSWSWWKRNYEQVKRMDKVTQILFYIGIGMVVELLLTFLVYFGSEIFHPGYGLFNVKVPGTEQLREAQCFEGWEWWLSIAWQFFWAWFYAPYMLYKTRNVEDTHGWRITTICCCIAGLPATPLWLAGLYAPGMAPLNAVWAPPQWYSLSIFFIEVFTIGIPCLQVIKTHNLQQETIDAIAAWERRNQGTATNPDAISQKSSGLASSTLAASSIAGKSARSKASSTDSRDSTLTMAALENVLKNNPQPLLEFAALKDFSGENVSFLSHVADWKRSSGLLKVGPTERYDTFIRAVRIYSHFISLEYSQFPVNISSRNGKELHQMFAKAAQQLNSRRHSQSSATPFGDSPSDCSTADLNAGNNGMGGSDLQETLGKANLQAVSQMTDLTPDGMLDLSIPPAFNTDVFNDAEKEIKYLVLTNTWPKFVHSHDGRSSVQSRTGDRADEKHMFDGARKYFCGIERIV</sequence>
<reference evidence="4" key="1">
    <citation type="journal article" date="2015" name="BMC Genomics">
        <title>Genomic and transcriptomic analysis of the endophytic fungus Pestalotiopsis fici reveals its lifestyle and high potential for synthesis of natural products.</title>
        <authorList>
            <person name="Wang X."/>
            <person name="Zhang X."/>
            <person name="Liu L."/>
            <person name="Xiang M."/>
            <person name="Wang W."/>
            <person name="Sun X."/>
            <person name="Che Y."/>
            <person name="Guo L."/>
            <person name="Liu G."/>
            <person name="Guo L."/>
            <person name="Wang C."/>
            <person name="Yin W.B."/>
            <person name="Stadler M."/>
            <person name="Zhang X."/>
            <person name="Liu X."/>
        </authorList>
    </citation>
    <scope>NUCLEOTIDE SEQUENCE [LARGE SCALE GENOMIC DNA]</scope>
    <source>
        <strain evidence="4">W106-1 / CGMCC3.15140</strain>
    </source>
</reference>
<evidence type="ECO:0008006" key="5">
    <source>
        <dbReference type="Google" id="ProtNLM"/>
    </source>
</evidence>
<feature type="transmembrane region" description="Helical" evidence="2">
    <location>
        <begin position="151"/>
        <end position="172"/>
    </location>
</feature>
<dbReference type="InterPro" id="IPR044926">
    <property type="entry name" value="RGS_subdomain_2"/>
</dbReference>
<dbReference type="GeneID" id="19268853"/>
<keyword evidence="2" id="KW-0472">Membrane</keyword>
<dbReference type="EMBL" id="KI912110">
    <property type="protein sequence ID" value="ETS85815.1"/>
    <property type="molecule type" value="Genomic_DNA"/>
</dbReference>
<keyword evidence="2" id="KW-1133">Transmembrane helix</keyword>
<organism evidence="3 4">
    <name type="scientific">Pestalotiopsis fici (strain W106-1 / CGMCC3.15140)</name>
    <dbReference type="NCBI Taxonomy" id="1229662"/>
    <lineage>
        <taxon>Eukaryota</taxon>
        <taxon>Fungi</taxon>
        <taxon>Dikarya</taxon>
        <taxon>Ascomycota</taxon>
        <taxon>Pezizomycotina</taxon>
        <taxon>Sordariomycetes</taxon>
        <taxon>Xylariomycetidae</taxon>
        <taxon>Amphisphaeriales</taxon>
        <taxon>Sporocadaceae</taxon>
        <taxon>Pestalotiopsis</taxon>
    </lineage>
</organism>
<dbReference type="Gene3D" id="1.10.167.10">
    <property type="entry name" value="Regulator of G-protein Signalling 4, domain 2"/>
    <property type="match status" value="1"/>
</dbReference>
<evidence type="ECO:0000256" key="2">
    <source>
        <dbReference type="SAM" id="Phobius"/>
    </source>
</evidence>
<name>W3XIG7_PESFW</name>
<proteinExistence type="predicted"/>
<evidence type="ECO:0000313" key="4">
    <source>
        <dbReference type="Proteomes" id="UP000030651"/>
    </source>
</evidence>
<evidence type="ECO:0000313" key="3">
    <source>
        <dbReference type="EMBL" id="ETS85815.1"/>
    </source>
</evidence>
<feature type="region of interest" description="Disordered" evidence="1">
    <location>
        <begin position="459"/>
        <end position="494"/>
    </location>
</feature>
<feature type="transmembrane region" description="Helical" evidence="2">
    <location>
        <begin position="235"/>
        <end position="254"/>
    </location>
</feature>
<dbReference type="InParanoid" id="W3XIG7"/>
<protein>
    <recommendedName>
        <fullName evidence="5">RGS domain-containing protein</fullName>
    </recommendedName>
</protein>
<dbReference type="KEGG" id="pfy:PFICI_03840"/>
<dbReference type="HOGENOM" id="CLU_022448_0_0_1"/>
<dbReference type="SUPFAM" id="SSF48097">
    <property type="entry name" value="Regulator of G-protein signaling, RGS"/>
    <property type="match status" value="1"/>
</dbReference>
<dbReference type="OrthoDB" id="5313079at2759"/>
<dbReference type="OMA" id="VAEFWIM"/>
<accession>W3XIG7</accession>
<feature type="transmembrane region" description="Helical" evidence="2">
    <location>
        <begin position="274"/>
        <end position="295"/>
    </location>
</feature>
<dbReference type="InterPro" id="IPR036305">
    <property type="entry name" value="RGS_sf"/>
</dbReference>
<dbReference type="Proteomes" id="UP000030651">
    <property type="component" value="Unassembled WGS sequence"/>
</dbReference>
<feature type="transmembrane region" description="Helical" evidence="2">
    <location>
        <begin position="12"/>
        <end position="34"/>
    </location>
</feature>
<keyword evidence="4" id="KW-1185">Reference proteome</keyword>
<dbReference type="AlphaFoldDB" id="W3XIG7"/>
<feature type="transmembrane region" description="Helical" evidence="2">
    <location>
        <begin position="46"/>
        <end position="73"/>
    </location>
</feature>
<gene>
    <name evidence="3" type="ORF">PFICI_03840</name>
</gene>